<sequence>MPDHAIRPLRADDPPVLAAAFDAIGWNKPESQYRRYLAEQEAGDRDVLIATVDDVFAGYVTVRWVSPYFQVIPEIQDFNVLPQYRRRGIGTALMDAAEARVATRSPVVGIGVGLYADYGTAQRMYARRGYIPDGKGLMYDNHPVPPGELVRNDDGANLMFTKQLRP</sequence>
<dbReference type="CDD" id="cd04301">
    <property type="entry name" value="NAT_SF"/>
    <property type="match status" value="1"/>
</dbReference>
<dbReference type="PROSITE" id="PS51186">
    <property type="entry name" value="GNAT"/>
    <property type="match status" value="1"/>
</dbReference>
<dbReference type="InterPro" id="IPR000182">
    <property type="entry name" value="GNAT_dom"/>
</dbReference>
<dbReference type="SUPFAM" id="SSF55729">
    <property type="entry name" value="Acyl-CoA N-acyltransferases (Nat)"/>
    <property type="match status" value="1"/>
</dbReference>
<evidence type="ECO:0000256" key="2">
    <source>
        <dbReference type="ARBA" id="ARBA00023315"/>
    </source>
</evidence>
<reference evidence="4 5" key="1">
    <citation type="journal article" date="2019" name="Int. J. Syst. Evol. Microbiol.">
        <title>The Global Catalogue of Microorganisms (GCM) 10K type strain sequencing project: providing services to taxonomists for standard genome sequencing and annotation.</title>
        <authorList>
            <consortium name="The Broad Institute Genomics Platform"/>
            <consortium name="The Broad Institute Genome Sequencing Center for Infectious Disease"/>
            <person name="Wu L."/>
            <person name="Ma J."/>
        </authorList>
    </citation>
    <scope>NUCLEOTIDE SEQUENCE [LARGE SCALE GENOMIC DNA]</scope>
    <source>
        <strain evidence="4 5">JCM 15572</strain>
    </source>
</reference>
<keyword evidence="5" id="KW-1185">Reference proteome</keyword>
<name>A0ABN2DME8_9ACTN</name>
<dbReference type="Pfam" id="PF00583">
    <property type="entry name" value="Acetyltransf_1"/>
    <property type="match status" value="1"/>
</dbReference>
<dbReference type="EMBL" id="BAAAPH010000013">
    <property type="protein sequence ID" value="GAA1580574.1"/>
    <property type="molecule type" value="Genomic_DNA"/>
</dbReference>
<evidence type="ECO:0000259" key="3">
    <source>
        <dbReference type="PROSITE" id="PS51186"/>
    </source>
</evidence>
<accession>A0ABN2DME8</accession>
<dbReference type="RefSeq" id="WP_344235230.1">
    <property type="nucleotide sequence ID" value="NZ_BAAAPH010000013.1"/>
</dbReference>
<comment type="caution">
    <text evidence="4">The sequence shown here is derived from an EMBL/GenBank/DDBJ whole genome shotgun (WGS) entry which is preliminary data.</text>
</comment>
<proteinExistence type="predicted"/>
<gene>
    <name evidence="4" type="ORF">GCM10009804_41450</name>
</gene>
<evidence type="ECO:0000313" key="5">
    <source>
        <dbReference type="Proteomes" id="UP001501705"/>
    </source>
</evidence>
<feature type="domain" description="N-acetyltransferase" evidence="3">
    <location>
        <begin position="4"/>
        <end position="151"/>
    </location>
</feature>
<dbReference type="Proteomes" id="UP001501705">
    <property type="component" value="Unassembled WGS sequence"/>
</dbReference>
<protein>
    <submittedName>
        <fullName evidence="4">GNAT family N-acetyltransferase</fullName>
    </submittedName>
</protein>
<keyword evidence="1" id="KW-0808">Transferase</keyword>
<keyword evidence="2" id="KW-0012">Acyltransferase</keyword>
<evidence type="ECO:0000313" key="4">
    <source>
        <dbReference type="EMBL" id="GAA1580574.1"/>
    </source>
</evidence>
<dbReference type="InterPro" id="IPR050832">
    <property type="entry name" value="Bact_Acetyltransf"/>
</dbReference>
<organism evidence="4 5">
    <name type="scientific">Kribbella hippodromi</name>
    <dbReference type="NCBI Taxonomy" id="434347"/>
    <lineage>
        <taxon>Bacteria</taxon>
        <taxon>Bacillati</taxon>
        <taxon>Actinomycetota</taxon>
        <taxon>Actinomycetes</taxon>
        <taxon>Propionibacteriales</taxon>
        <taxon>Kribbellaceae</taxon>
        <taxon>Kribbella</taxon>
    </lineage>
</organism>
<dbReference type="Gene3D" id="3.40.630.30">
    <property type="match status" value="1"/>
</dbReference>
<dbReference type="InterPro" id="IPR016181">
    <property type="entry name" value="Acyl_CoA_acyltransferase"/>
</dbReference>
<evidence type="ECO:0000256" key="1">
    <source>
        <dbReference type="ARBA" id="ARBA00022679"/>
    </source>
</evidence>
<dbReference type="PANTHER" id="PTHR43877">
    <property type="entry name" value="AMINOALKYLPHOSPHONATE N-ACETYLTRANSFERASE-RELATED-RELATED"/>
    <property type="match status" value="1"/>
</dbReference>